<keyword evidence="2" id="KW-0489">Methyltransferase</keyword>
<dbReference type="GO" id="GO:0032259">
    <property type="term" value="P:methylation"/>
    <property type="evidence" value="ECO:0007669"/>
    <property type="project" value="UniProtKB-KW"/>
</dbReference>
<dbReference type="GO" id="GO:0008168">
    <property type="term" value="F:methyltransferase activity"/>
    <property type="evidence" value="ECO:0007669"/>
    <property type="project" value="UniProtKB-KW"/>
</dbReference>
<reference evidence="2 3" key="1">
    <citation type="submission" date="2009-01" db="EMBL/GenBank/DDBJ databases">
        <title>Complete sequence of chromosome of Methylobacterium nodulans ORS 2060.</title>
        <authorList>
            <consortium name="US DOE Joint Genome Institute"/>
            <person name="Lucas S."/>
            <person name="Copeland A."/>
            <person name="Lapidus A."/>
            <person name="Glavina del Rio T."/>
            <person name="Dalin E."/>
            <person name="Tice H."/>
            <person name="Bruce D."/>
            <person name="Goodwin L."/>
            <person name="Pitluck S."/>
            <person name="Sims D."/>
            <person name="Brettin T."/>
            <person name="Detter J.C."/>
            <person name="Han C."/>
            <person name="Larimer F."/>
            <person name="Land M."/>
            <person name="Hauser L."/>
            <person name="Kyrpides N."/>
            <person name="Ivanova N."/>
            <person name="Marx C.J."/>
            <person name="Richardson P."/>
        </authorList>
    </citation>
    <scope>NUCLEOTIDE SEQUENCE [LARGE SCALE GENOMIC DNA]</scope>
    <source>
        <strain evidence="3">LMG 21967 / CNCM I-2342 / ORS 2060</strain>
    </source>
</reference>
<dbReference type="InterPro" id="IPR029063">
    <property type="entry name" value="SAM-dependent_MTases_sf"/>
</dbReference>
<organism evidence="2 3">
    <name type="scientific">Methylobacterium nodulans (strain LMG 21967 / CNCM I-2342 / ORS 2060)</name>
    <dbReference type="NCBI Taxonomy" id="460265"/>
    <lineage>
        <taxon>Bacteria</taxon>
        <taxon>Pseudomonadati</taxon>
        <taxon>Pseudomonadota</taxon>
        <taxon>Alphaproteobacteria</taxon>
        <taxon>Hyphomicrobiales</taxon>
        <taxon>Methylobacteriaceae</taxon>
        <taxon>Methylobacterium</taxon>
    </lineage>
</organism>
<dbReference type="KEGG" id="mno:Mnod_6694"/>
<name>B8IEW2_METNO</name>
<proteinExistence type="predicted"/>
<dbReference type="Proteomes" id="UP000008207">
    <property type="component" value="Chromosome"/>
</dbReference>
<keyword evidence="2" id="KW-0808">Transferase</keyword>
<dbReference type="eggNOG" id="COG2227">
    <property type="taxonomic scope" value="Bacteria"/>
</dbReference>
<protein>
    <submittedName>
        <fullName evidence="2">Methyltransferase type 12</fullName>
    </submittedName>
</protein>
<dbReference type="EMBL" id="CP001349">
    <property type="protein sequence ID" value="ACL61455.1"/>
    <property type="molecule type" value="Genomic_DNA"/>
</dbReference>
<dbReference type="AlphaFoldDB" id="B8IEW2"/>
<dbReference type="HOGENOM" id="CLU_993163_0_0_5"/>
<dbReference type="CDD" id="cd02440">
    <property type="entry name" value="AdoMet_MTases"/>
    <property type="match status" value="1"/>
</dbReference>
<feature type="region of interest" description="Disordered" evidence="1">
    <location>
        <begin position="1"/>
        <end position="25"/>
    </location>
</feature>
<dbReference type="Gene3D" id="3.40.50.150">
    <property type="entry name" value="Vaccinia Virus protein VP39"/>
    <property type="match status" value="1"/>
</dbReference>
<evidence type="ECO:0000313" key="3">
    <source>
        <dbReference type="Proteomes" id="UP000008207"/>
    </source>
</evidence>
<evidence type="ECO:0000313" key="2">
    <source>
        <dbReference type="EMBL" id="ACL61455.1"/>
    </source>
</evidence>
<dbReference type="OrthoDB" id="9765084at2"/>
<evidence type="ECO:0000256" key="1">
    <source>
        <dbReference type="SAM" id="MobiDB-lite"/>
    </source>
</evidence>
<dbReference type="RefSeq" id="WP_015933024.1">
    <property type="nucleotide sequence ID" value="NC_011894.1"/>
</dbReference>
<keyword evidence="3" id="KW-1185">Reference proteome</keyword>
<dbReference type="SUPFAM" id="SSF53335">
    <property type="entry name" value="S-adenosyl-L-methionine-dependent methyltransferases"/>
    <property type="match status" value="1"/>
</dbReference>
<sequence length="286" mass="31557">MNGPHGRPGAADLSASARDAPGARPDLFAVPRPVTGLEECFFTHTIDLPGHGTIQGQWDLRPGLRDYTGHVEVAGKTVLDVGCASGFVSFALEAMGAEVIAFDLAQGRDWDIPLYAGSEREFMGRLLDHHLQQIRSAFWFSHEALGSRTRLALGTADAIPEGIGPVDIAFLGIVLSHLRDPLRGLRGALRLTRETAVVTEVLPKRYGFLRYVPARLGLPMLLAPRAARRDQIQPWWILGPETVREFLRMLGFGESVVTFHHQPMLGQRRLCYTVVARRTEPTNPDL</sequence>
<gene>
    <name evidence="2" type="ordered locus">Mnod_6694</name>
</gene>
<accession>B8IEW2</accession>